<protein>
    <submittedName>
        <fullName evidence="10">Phosphoinositide-3-kinase regulatory subunit alpha</fullName>
    </submittedName>
</protein>
<dbReference type="InterPro" id="IPR000980">
    <property type="entry name" value="SH2"/>
</dbReference>
<evidence type="ECO:0000256" key="5">
    <source>
        <dbReference type="PROSITE-ProRule" id="PRU00191"/>
    </source>
</evidence>
<dbReference type="CDD" id="cd09930">
    <property type="entry name" value="SH2_cSH2_p85_like"/>
    <property type="match status" value="1"/>
</dbReference>
<dbReference type="PROSITE" id="PS50105">
    <property type="entry name" value="SAM_DOMAIN"/>
    <property type="match status" value="1"/>
</dbReference>
<evidence type="ECO:0000259" key="7">
    <source>
        <dbReference type="PROSITE" id="PS50001"/>
    </source>
</evidence>
<dbReference type="InterPro" id="IPR035022">
    <property type="entry name" value="PI3kinase_P85_nSH2"/>
</dbReference>
<dbReference type="CDD" id="cd00159">
    <property type="entry name" value="RhoGAP"/>
    <property type="match status" value="1"/>
</dbReference>
<dbReference type="SMART" id="SM00454">
    <property type="entry name" value="SAM"/>
    <property type="match status" value="1"/>
</dbReference>
<dbReference type="Gene3D" id="1.10.287.1490">
    <property type="match status" value="1"/>
</dbReference>
<feature type="domain" description="Rho-GAP" evidence="9">
    <location>
        <begin position="302"/>
        <end position="497"/>
    </location>
</feature>
<dbReference type="InterPro" id="IPR013761">
    <property type="entry name" value="SAM/pointed_sf"/>
</dbReference>
<dbReference type="AlphaFoldDB" id="A0AAU7B9P6"/>
<keyword evidence="2" id="KW-0597">Phosphoprotein</keyword>
<dbReference type="InterPro" id="IPR000198">
    <property type="entry name" value="RhoGAP_dom"/>
</dbReference>
<reference evidence="10" key="1">
    <citation type="submission" date="2024-05" db="EMBL/GenBank/DDBJ databases">
        <authorList>
            <person name="Zhang J.-L."/>
            <person name="Xu H.-J."/>
        </authorList>
    </citation>
    <scope>NUCLEOTIDE SEQUENCE</scope>
</reference>
<dbReference type="SMART" id="SM00252">
    <property type="entry name" value="SH2"/>
    <property type="match status" value="2"/>
</dbReference>
<feature type="domain" description="SH2" evidence="7">
    <location>
        <begin position="827"/>
        <end position="920"/>
    </location>
</feature>
<dbReference type="SUPFAM" id="SSF48350">
    <property type="entry name" value="GTPase activation domain, GAP"/>
    <property type="match status" value="1"/>
</dbReference>
<proteinExistence type="evidence at transcript level"/>
<feature type="domain" description="SAM" evidence="8">
    <location>
        <begin position="186"/>
        <end position="249"/>
    </location>
</feature>
<dbReference type="Pfam" id="PF00017">
    <property type="entry name" value="SH2"/>
    <property type="match status" value="2"/>
</dbReference>
<dbReference type="PANTHER" id="PTHR10155">
    <property type="entry name" value="PHOSPHATIDYLINOSITOL 3-KINASE REGULATORY SUBUNIT"/>
    <property type="match status" value="1"/>
</dbReference>
<evidence type="ECO:0000256" key="3">
    <source>
        <dbReference type="ARBA" id="ARBA00022737"/>
    </source>
</evidence>
<comment type="similarity">
    <text evidence="1">Belongs to the PI3K p85 subunit family.</text>
</comment>
<dbReference type="SUPFAM" id="SSF55550">
    <property type="entry name" value="SH2 domain"/>
    <property type="match status" value="2"/>
</dbReference>
<name>A0AAU7B9P6_PYRAP</name>
<evidence type="ECO:0000259" key="9">
    <source>
        <dbReference type="PROSITE" id="PS50238"/>
    </source>
</evidence>
<evidence type="ECO:0000313" key="10">
    <source>
        <dbReference type="EMBL" id="XBC28243.1"/>
    </source>
</evidence>
<dbReference type="InterPro" id="IPR035020">
    <property type="entry name" value="PI3kinase_P85_cSH2"/>
</dbReference>
<dbReference type="PANTHER" id="PTHR10155:SF10">
    <property type="entry name" value="PI3K21B, ISOFORM B"/>
    <property type="match status" value="1"/>
</dbReference>
<dbReference type="EMBL" id="PP813830">
    <property type="protein sequence ID" value="XBC28243.1"/>
    <property type="molecule type" value="mRNA"/>
</dbReference>
<evidence type="ECO:0000256" key="4">
    <source>
        <dbReference type="ARBA" id="ARBA00022999"/>
    </source>
</evidence>
<feature type="domain" description="SH2" evidence="7">
    <location>
        <begin position="549"/>
        <end position="643"/>
    </location>
</feature>
<dbReference type="PRINTS" id="PR00401">
    <property type="entry name" value="SH2DOMAIN"/>
</dbReference>
<dbReference type="Gene3D" id="1.10.150.50">
    <property type="entry name" value="Transcription Factor, Ets-1"/>
    <property type="match status" value="1"/>
</dbReference>
<evidence type="ECO:0000256" key="2">
    <source>
        <dbReference type="ARBA" id="ARBA00022553"/>
    </source>
</evidence>
<keyword evidence="3" id="KW-0677">Repeat</keyword>
<feature type="region of interest" description="Disordered" evidence="6">
    <location>
        <begin position="1"/>
        <end position="27"/>
    </location>
</feature>
<evidence type="ECO:0000259" key="8">
    <source>
        <dbReference type="PROSITE" id="PS50105"/>
    </source>
</evidence>
<dbReference type="GO" id="GO:0046854">
    <property type="term" value="P:phosphatidylinositol phosphate biosynthetic process"/>
    <property type="evidence" value="ECO:0007669"/>
    <property type="project" value="TreeGrafter"/>
</dbReference>
<dbReference type="Pfam" id="PF00536">
    <property type="entry name" value="SAM_1"/>
    <property type="match status" value="1"/>
</dbReference>
<dbReference type="InterPro" id="IPR001660">
    <property type="entry name" value="SAM"/>
</dbReference>
<dbReference type="CDD" id="cd12923">
    <property type="entry name" value="iSH2_PI3K_IA_R"/>
    <property type="match status" value="1"/>
</dbReference>
<dbReference type="SMART" id="SM00324">
    <property type="entry name" value="RhoGAP"/>
    <property type="match status" value="1"/>
</dbReference>
<dbReference type="GO" id="GO:0005942">
    <property type="term" value="C:phosphatidylinositol 3-kinase complex"/>
    <property type="evidence" value="ECO:0007669"/>
    <property type="project" value="TreeGrafter"/>
</dbReference>
<dbReference type="Gene3D" id="3.30.505.10">
    <property type="entry name" value="SH2 domain"/>
    <property type="match status" value="2"/>
</dbReference>
<organism evidence="10">
    <name type="scientific">Pyrrhocoris apterus</name>
    <name type="common">Sap sucking bug</name>
    <name type="synonym">Cimex apterus</name>
    <dbReference type="NCBI Taxonomy" id="37000"/>
    <lineage>
        <taxon>Eukaryota</taxon>
        <taxon>Metazoa</taxon>
        <taxon>Ecdysozoa</taxon>
        <taxon>Arthropoda</taxon>
        <taxon>Hexapoda</taxon>
        <taxon>Insecta</taxon>
        <taxon>Pterygota</taxon>
        <taxon>Neoptera</taxon>
        <taxon>Paraneoptera</taxon>
        <taxon>Hemiptera</taxon>
        <taxon>Heteroptera</taxon>
        <taxon>Panheteroptera</taxon>
        <taxon>Pentatomomorpha</taxon>
        <taxon>Pyrrhocoroidea</taxon>
        <taxon>Pyrrhocoridae</taxon>
        <taxon>Pyrrhocoris</taxon>
    </lineage>
</organism>
<dbReference type="GO" id="GO:0008286">
    <property type="term" value="P:insulin receptor signaling pathway"/>
    <property type="evidence" value="ECO:0007669"/>
    <property type="project" value="TreeGrafter"/>
</dbReference>
<dbReference type="InterPro" id="IPR032498">
    <property type="entry name" value="PI3K_P85_iSH2"/>
</dbReference>
<evidence type="ECO:0000256" key="1">
    <source>
        <dbReference type="ARBA" id="ARBA00009442"/>
    </source>
</evidence>
<dbReference type="PRINTS" id="PR00678">
    <property type="entry name" value="PI3KINASEP85"/>
</dbReference>
<dbReference type="PROSITE" id="PS50001">
    <property type="entry name" value="SH2"/>
    <property type="match status" value="2"/>
</dbReference>
<dbReference type="InterPro" id="IPR036860">
    <property type="entry name" value="SH2_dom_sf"/>
</dbReference>
<keyword evidence="4 5" id="KW-0727">SH2 domain</keyword>
<sequence length="948" mass="108380">MIKLEKQKNPQRSSLMGDHKCGENKCSSPIPPRVLKIDAENYVINGNGIRQRSYSFTNGTSKPLSNSYHNITRSPGDFSLEGGGGDANRVPALNISFSPNVVKPPSPMGSISSPPSSPSCARTLSFHSLFCFCHISCCCCCDSLCPPDCDDCIRAICVKFTGSYLCHPHSEILPPSTLRDKPLVQWSSANVLDLLTSLNLFRYVNIFKKRNIKGTDLLNLDKDSLCTMGVKDEFHQKAILLCIEELNNIDNKSVKHHSIISKAIVEEHFLMPGVNLKRCEKCDKFLRTLPNHRDYLCQVFGLALCIQFNTNEFPAPFVVIKCTQEIERCARNVPNIDLFKLYRCSVHADRISELRDQINQDISKVDWSSCDPNCLATLLKKFLIELPDPIIPVQFYDRFLEASRIRNDEQCGAFLCHLVQELPVHHKSTLGFLLAHLCRICKLQYARGFREPPISLVQVLCHIFLRPPWERIIQVVYNTESHMRIMELLLIHGEWGEPLPDFCVVPSLPPRKVSIVKQNNTVIQPLAEPSPPPTIQLIENSLSLQDAEWYWGDITRNEVNEKLMDAPDGTFLVRNASNKGGEYTLTLKKGGSNKLIKISHRSGKYGFTEPYKFNTVVELVNFYKDESLSQYNPTLDIKLLYPVSRFQQEDDISSNNDLEKVSARLVELNEEYYSKTKTFDEYFEGFSVTTKEIQLKRQALDAFKETVAMFEEQIKIQEKFQKEAQPHEVKSFHENSEILNQRLRSLKESKLQLEENLKQQIAYQRTLEREMHKLKPEVIELFKQIDKHKQWLLSRGVKIQRIKQLLNEGSGICEQEPECPHNDESTWLLKECSRNKAEQLLALTKDGTFLVRPSSSGQYALSISCNGIINHCIIYKTERGYGFAEPYNIYESLKALVLHYYQNSLEEHNDSLNTTLAYPVFAESARRGDNSDEKQISSMSYSKYGTVN</sequence>
<dbReference type="CDD" id="cd09942">
    <property type="entry name" value="SH2_nSH2_p85_like"/>
    <property type="match status" value="1"/>
</dbReference>
<dbReference type="FunFam" id="3.30.505.10:FF:000014">
    <property type="entry name" value="Phosphatidylinositol 3-kinase regulatory subunit alpha"/>
    <property type="match status" value="1"/>
</dbReference>
<dbReference type="Pfam" id="PF16454">
    <property type="entry name" value="PI3K_P85_iSH2"/>
    <property type="match status" value="1"/>
</dbReference>
<dbReference type="Gene3D" id="1.10.555.10">
    <property type="entry name" value="Rho GTPase activation protein"/>
    <property type="match status" value="1"/>
</dbReference>
<evidence type="ECO:0000256" key="6">
    <source>
        <dbReference type="SAM" id="MobiDB-lite"/>
    </source>
</evidence>
<dbReference type="SUPFAM" id="SSF47769">
    <property type="entry name" value="SAM/Pointed domain"/>
    <property type="match status" value="1"/>
</dbReference>
<dbReference type="Pfam" id="PF00620">
    <property type="entry name" value="RhoGAP"/>
    <property type="match status" value="1"/>
</dbReference>
<accession>A0AAU7B9P6</accession>
<dbReference type="GO" id="GO:0046935">
    <property type="term" value="F:1-phosphatidylinositol-3-kinase regulator activity"/>
    <property type="evidence" value="ECO:0007669"/>
    <property type="project" value="TreeGrafter"/>
</dbReference>
<dbReference type="InterPro" id="IPR008936">
    <property type="entry name" value="Rho_GTPase_activation_prot"/>
</dbReference>
<dbReference type="FunFam" id="3.30.505.10:FF:000100">
    <property type="entry name" value="phosphatidylinositol 3-kinase regulatory subunit gamma"/>
    <property type="match status" value="1"/>
</dbReference>
<dbReference type="PROSITE" id="PS50238">
    <property type="entry name" value="RHOGAP"/>
    <property type="match status" value="1"/>
</dbReference>